<comment type="similarity">
    <text evidence="2 7">Belongs to the peptidase M14 family.</text>
</comment>
<evidence type="ECO:0000259" key="8">
    <source>
        <dbReference type="PROSITE" id="PS52035"/>
    </source>
</evidence>
<dbReference type="Gene3D" id="3.40.630.10">
    <property type="entry name" value="Zn peptidases"/>
    <property type="match status" value="1"/>
</dbReference>
<dbReference type="Proteomes" id="UP001597100">
    <property type="component" value="Unassembled WGS sequence"/>
</dbReference>
<keyword evidence="5" id="KW-0862">Zinc</keyword>
<dbReference type="SUPFAM" id="SSF53187">
    <property type="entry name" value="Zn-dependent exopeptidases"/>
    <property type="match status" value="1"/>
</dbReference>
<feature type="domain" description="Peptidase M14" evidence="8">
    <location>
        <begin position="25"/>
        <end position="321"/>
    </location>
</feature>
<evidence type="ECO:0000256" key="1">
    <source>
        <dbReference type="ARBA" id="ARBA00001947"/>
    </source>
</evidence>
<evidence type="ECO:0000256" key="5">
    <source>
        <dbReference type="ARBA" id="ARBA00022833"/>
    </source>
</evidence>
<evidence type="ECO:0000313" key="10">
    <source>
        <dbReference type="Proteomes" id="UP001597100"/>
    </source>
</evidence>
<evidence type="ECO:0000256" key="2">
    <source>
        <dbReference type="ARBA" id="ARBA00005988"/>
    </source>
</evidence>
<keyword evidence="3" id="KW-0645">Protease</keyword>
<keyword evidence="10" id="KW-1185">Reference proteome</keyword>
<dbReference type="SMART" id="SM00631">
    <property type="entry name" value="Zn_pept"/>
    <property type="match status" value="1"/>
</dbReference>
<protein>
    <submittedName>
        <fullName evidence="9">M14 family zinc carboxypeptidase</fullName>
    </submittedName>
</protein>
<dbReference type="Pfam" id="PF00246">
    <property type="entry name" value="Peptidase_M14"/>
    <property type="match status" value="1"/>
</dbReference>
<evidence type="ECO:0000313" key="9">
    <source>
        <dbReference type="EMBL" id="MFD0975600.1"/>
    </source>
</evidence>
<gene>
    <name evidence="9" type="ORF">ACFQ1G_02240</name>
</gene>
<evidence type="ECO:0000256" key="6">
    <source>
        <dbReference type="ARBA" id="ARBA00023049"/>
    </source>
</evidence>
<sequence length="386" mass="44317">MEKELSINNFLEHYPSFGNQEISGRYLSFEEIQNSLEDLKSNFTVIEIGRSFLNIPIQTIRLGSGNIKILAWSQMHGNESTTTKALFDLFNLFRFKEDSELIQNILKKCTILVIPMLNPDGAARYTRENVNGVDLNRDAQDQKEVESKVLRSCYEDFQPNFCFNLHDQRTIFSAGETKIPATISFLTPSMDKDRSQTESRTESMQVIAAMNEVLQSFIPKQVGRYDDAFNINCTGDTFQSLNTPTILFEAGHFKDYLREDTRKYMALAIFKGFQSIGDRTYLNHKIEEYFNIPENQKNLYDVILRNAQNDGKVVDIAIQFNEKIKGKRIHFEPIVQEISGNISKFGHREIDCANKEVKLPTGKFINENDIVATILLNDEQLSIISQ</sequence>
<dbReference type="GO" id="GO:0004180">
    <property type="term" value="F:carboxypeptidase activity"/>
    <property type="evidence" value="ECO:0007669"/>
    <property type="project" value="UniProtKB-KW"/>
</dbReference>
<organism evidence="9 10">
    <name type="scientific">Salinimicrobium gaetbulicola</name>
    <dbReference type="NCBI Taxonomy" id="999702"/>
    <lineage>
        <taxon>Bacteria</taxon>
        <taxon>Pseudomonadati</taxon>
        <taxon>Bacteroidota</taxon>
        <taxon>Flavobacteriia</taxon>
        <taxon>Flavobacteriales</taxon>
        <taxon>Flavobacteriaceae</taxon>
        <taxon>Salinimicrobium</taxon>
    </lineage>
</organism>
<dbReference type="InterPro" id="IPR000834">
    <property type="entry name" value="Peptidase_M14"/>
</dbReference>
<keyword evidence="9" id="KW-0121">Carboxypeptidase</keyword>
<dbReference type="RefSeq" id="WP_380736635.1">
    <property type="nucleotide sequence ID" value="NZ_JBHTJP010000032.1"/>
</dbReference>
<comment type="caution">
    <text evidence="9">The sequence shown here is derived from an EMBL/GenBank/DDBJ whole genome shotgun (WGS) entry which is preliminary data.</text>
</comment>
<evidence type="ECO:0000256" key="3">
    <source>
        <dbReference type="ARBA" id="ARBA00022670"/>
    </source>
</evidence>
<dbReference type="PROSITE" id="PS52035">
    <property type="entry name" value="PEPTIDASE_M14"/>
    <property type="match status" value="1"/>
</dbReference>
<proteinExistence type="inferred from homology"/>
<comment type="caution">
    <text evidence="7">Lacks conserved residue(s) required for the propagation of feature annotation.</text>
</comment>
<comment type="cofactor">
    <cofactor evidence="1">
        <name>Zn(2+)</name>
        <dbReference type="ChEBI" id="CHEBI:29105"/>
    </cofactor>
</comment>
<dbReference type="PANTHER" id="PTHR11705:SF143">
    <property type="entry name" value="SLL0236 PROTEIN"/>
    <property type="match status" value="1"/>
</dbReference>
<dbReference type="PANTHER" id="PTHR11705">
    <property type="entry name" value="PROTEASE FAMILY M14 CARBOXYPEPTIDASE A,B"/>
    <property type="match status" value="1"/>
</dbReference>
<dbReference type="EMBL" id="JBHTJP010000032">
    <property type="protein sequence ID" value="MFD0975600.1"/>
    <property type="molecule type" value="Genomic_DNA"/>
</dbReference>
<evidence type="ECO:0000256" key="4">
    <source>
        <dbReference type="ARBA" id="ARBA00022801"/>
    </source>
</evidence>
<keyword evidence="4" id="KW-0378">Hydrolase</keyword>
<keyword evidence="6" id="KW-0482">Metalloprotease</keyword>
<reference evidence="10" key="1">
    <citation type="journal article" date="2019" name="Int. J. Syst. Evol. Microbiol.">
        <title>The Global Catalogue of Microorganisms (GCM) 10K type strain sequencing project: providing services to taxonomists for standard genome sequencing and annotation.</title>
        <authorList>
            <consortium name="The Broad Institute Genomics Platform"/>
            <consortium name="The Broad Institute Genome Sequencing Center for Infectious Disease"/>
            <person name="Wu L."/>
            <person name="Ma J."/>
        </authorList>
    </citation>
    <scope>NUCLEOTIDE SEQUENCE [LARGE SCALE GENOMIC DNA]</scope>
    <source>
        <strain evidence="10">CCUG 60898</strain>
    </source>
</reference>
<name>A0ABW3ID03_9FLAO</name>
<evidence type="ECO:0000256" key="7">
    <source>
        <dbReference type="PROSITE-ProRule" id="PRU01379"/>
    </source>
</evidence>
<accession>A0ABW3ID03</accession>